<dbReference type="Gene3D" id="3.40.1800.10">
    <property type="entry name" value="His-Me finger endonucleases"/>
    <property type="match status" value="1"/>
</dbReference>
<organism evidence="1 2">
    <name type="scientific">Klebsiella phage Seifer</name>
    <dbReference type="NCBI Taxonomy" id="2315475"/>
    <lineage>
        <taxon>Viruses</taxon>
        <taxon>Duplodnaviria</taxon>
        <taxon>Heunggongvirae</taxon>
        <taxon>Uroviricota</taxon>
        <taxon>Caudoviricetes</taxon>
        <taxon>Casjensviridae</taxon>
        <taxon>Yonseivirus</taxon>
        <taxon>Yonseivirus seifer</taxon>
    </lineage>
</organism>
<dbReference type="Proteomes" id="UP000282620">
    <property type="component" value="Segment"/>
</dbReference>
<accession>A0A3B8DHX8</accession>
<dbReference type="GO" id="GO:0004519">
    <property type="term" value="F:endonuclease activity"/>
    <property type="evidence" value="ECO:0007669"/>
    <property type="project" value="UniProtKB-KW"/>
</dbReference>
<evidence type="ECO:0000313" key="2">
    <source>
        <dbReference type="Proteomes" id="UP000282620"/>
    </source>
</evidence>
<dbReference type="InterPro" id="IPR044925">
    <property type="entry name" value="His-Me_finger_sf"/>
</dbReference>
<dbReference type="EMBL" id="MH817999">
    <property type="protein sequence ID" value="AYJ72833.1"/>
    <property type="molecule type" value="Genomic_DNA"/>
</dbReference>
<keyword evidence="2" id="KW-1185">Reference proteome</keyword>
<dbReference type="SUPFAM" id="SSF54060">
    <property type="entry name" value="His-Me finger endonucleases"/>
    <property type="match status" value="1"/>
</dbReference>
<keyword evidence="1" id="KW-0540">Nuclease</keyword>
<sequence length="123" mass="14527">MEPVVGCAATQRRKDWRARNAEREKERYKKDADRTRWRHIERKYGITKERYQELLAKQDGKCAICGDAPGRRYRHQLHVDHCHKTGRVRGLLCRGCNHMLGVVRDDKNVLIRAVAYLEEDRSP</sequence>
<protein>
    <submittedName>
        <fullName evidence="1">Recombination endonuclease VII</fullName>
    </submittedName>
</protein>
<evidence type="ECO:0000313" key="1">
    <source>
        <dbReference type="EMBL" id="AYJ72833.1"/>
    </source>
</evidence>
<dbReference type="Pfam" id="PF02945">
    <property type="entry name" value="Endonuclease_7"/>
    <property type="match status" value="1"/>
</dbReference>
<keyword evidence="1" id="KW-0255">Endonuclease</keyword>
<dbReference type="InterPro" id="IPR038563">
    <property type="entry name" value="Endonuclease_7_sf"/>
</dbReference>
<proteinExistence type="predicted"/>
<name>A0A3B8DHX8_9CAUD</name>
<reference evidence="2" key="1">
    <citation type="submission" date="2018-08" db="EMBL/GenBank/DDBJ databases">
        <title>Complete Genome of Klebsiella pneumoniae Siphophage Seifer.</title>
        <authorList>
            <person name="Salazar A.J."/>
            <person name="Lessor L."/>
            <person name="O'Leary C.J."/>
            <person name="Gill J."/>
            <person name="Liu M."/>
        </authorList>
    </citation>
    <scope>NUCLEOTIDE SEQUENCE [LARGE SCALE GENOMIC DNA]</scope>
</reference>
<dbReference type="InterPro" id="IPR004211">
    <property type="entry name" value="Endonuclease_7"/>
</dbReference>
<keyword evidence="1" id="KW-0378">Hydrolase</keyword>
<gene>
    <name evidence="1" type="ORF">CPT_Seifer_051</name>
</gene>